<comment type="caution">
    <text evidence="7">The sequence shown here is derived from an EMBL/GenBank/DDBJ whole genome shotgun (WGS) entry which is preliminary data.</text>
</comment>
<reference evidence="7" key="1">
    <citation type="journal article" date="2014" name="Front. Microbiol.">
        <title>High frequency of phylogenetically diverse reductive dehalogenase-homologous genes in deep subseafloor sedimentary metagenomes.</title>
        <authorList>
            <person name="Kawai M."/>
            <person name="Futagami T."/>
            <person name="Toyoda A."/>
            <person name="Takaki Y."/>
            <person name="Nishi S."/>
            <person name="Hori S."/>
            <person name="Arai W."/>
            <person name="Tsubouchi T."/>
            <person name="Morono Y."/>
            <person name="Uchiyama I."/>
            <person name="Ito T."/>
            <person name="Fujiyama A."/>
            <person name="Inagaki F."/>
            <person name="Takami H."/>
        </authorList>
    </citation>
    <scope>NUCLEOTIDE SEQUENCE</scope>
    <source>
        <strain evidence="7">Expedition CK06-06</strain>
    </source>
</reference>
<dbReference type="PROSITE" id="PS50110">
    <property type="entry name" value="RESPONSE_REGULATORY"/>
    <property type="match status" value="1"/>
</dbReference>
<dbReference type="InterPro" id="IPR039420">
    <property type="entry name" value="WalR-like"/>
</dbReference>
<accession>X0TAP2</accession>
<dbReference type="EMBL" id="BARS01002344">
    <property type="protein sequence ID" value="GAF84391.1"/>
    <property type="molecule type" value="Genomic_DNA"/>
</dbReference>
<name>X0TAP2_9ZZZZ</name>
<dbReference type="Gene3D" id="3.40.50.2300">
    <property type="match status" value="1"/>
</dbReference>
<dbReference type="GO" id="GO:0006355">
    <property type="term" value="P:regulation of DNA-templated transcription"/>
    <property type="evidence" value="ECO:0007669"/>
    <property type="project" value="TreeGrafter"/>
</dbReference>
<keyword evidence="5" id="KW-0804">Transcription</keyword>
<evidence type="ECO:0000313" key="7">
    <source>
        <dbReference type="EMBL" id="GAF84391.1"/>
    </source>
</evidence>
<keyword evidence="3" id="KW-0805">Transcription regulation</keyword>
<evidence type="ECO:0000259" key="6">
    <source>
        <dbReference type="PROSITE" id="PS50110"/>
    </source>
</evidence>
<dbReference type="InterPro" id="IPR011006">
    <property type="entry name" value="CheY-like_superfamily"/>
</dbReference>
<feature type="non-terminal residue" evidence="7">
    <location>
        <position position="1"/>
    </location>
</feature>
<keyword evidence="1" id="KW-0597">Phosphoprotein</keyword>
<dbReference type="PANTHER" id="PTHR48111:SF1">
    <property type="entry name" value="TWO-COMPONENT RESPONSE REGULATOR ORR33"/>
    <property type="match status" value="1"/>
</dbReference>
<dbReference type="Pfam" id="PF00072">
    <property type="entry name" value="Response_reg"/>
    <property type="match status" value="1"/>
</dbReference>
<sequence length="50" mass="5692">DIPIIMLTGRDQSRDKLLGFASEADDYLTKPFNADDLLSRIRKLLPKEDS</sequence>
<evidence type="ECO:0000256" key="1">
    <source>
        <dbReference type="ARBA" id="ARBA00022553"/>
    </source>
</evidence>
<dbReference type="GO" id="GO:0005829">
    <property type="term" value="C:cytosol"/>
    <property type="evidence" value="ECO:0007669"/>
    <property type="project" value="TreeGrafter"/>
</dbReference>
<dbReference type="GO" id="GO:0000156">
    <property type="term" value="F:phosphorelay response regulator activity"/>
    <property type="evidence" value="ECO:0007669"/>
    <property type="project" value="TreeGrafter"/>
</dbReference>
<evidence type="ECO:0000256" key="3">
    <source>
        <dbReference type="ARBA" id="ARBA00023015"/>
    </source>
</evidence>
<dbReference type="PANTHER" id="PTHR48111">
    <property type="entry name" value="REGULATOR OF RPOS"/>
    <property type="match status" value="1"/>
</dbReference>
<protein>
    <recommendedName>
        <fullName evidence="6">Response regulatory domain-containing protein</fullName>
    </recommendedName>
</protein>
<dbReference type="GO" id="GO:0000976">
    <property type="term" value="F:transcription cis-regulatory region binding"/>
    <property type="evidence" value="ECO:0007669"/>
    <property type="project" value="TreeGrafter"/>
</dbReference>
<evidence type="ECO:0000256" key="4">
    <source>
        <dbReference type="ARBA" id="ARBA00023125"/>
    </source>
</evidence>
<gene>
    <name evidence="7" type="ORF">S01H1_04443</name>
</gene>
<keyword evidence="2" id="KW-0902">Two-component regulatory system</keyword>
<dbReference type="AlphaFoldDB" id="X0TAP2"/>
<keyword evidence="4" id="KW-0238">DNA-binding</keyword>
<dbReference type="InterPro" id="IPR001789">
    <property type="entry name" value="Sig_transdc_resp-reg_receiver"/>
</dbReference>
<dbReference type="SUPFAM" id="SSF52172">
    <property type="entry name" value="CheY-like"/>
    <property type="match status" value="1"/>
</dbReference>
<feature type="domain" description="Response regulatory" evidence="6">
    <location>
        <begin position="1"/>
        <end position="45"/>
    </location>
</feature>
<proteinExistence type="predicted"/>
<evidence type="ECO:0000256" key="2">
    <source>
        <dbReference type="ARBA" id="ARBA00023012"/>
    </source>
</evidence>
<evidence type="ECO:0000256" key="5">
    <source>
        <dbReference type="ARBA" id="ARBA00023163"/>
    </source>
</evidence>
<organism evidence="7">
    <name type="scientific">marine sediment metagenome</name>
    <dbReference type="NCBI Taxonomy" id="412755"/>
    <lineage>
        <taxon>unclassified sequences</taxon>
        <taxon>metagenomes</taxon>
        <taxon>ecological metagenomes</taxon>
    </lineage>
</organism>
<dbReference type="GO" id="GO:0032993">
    <property type="term" value="C:protein-DNA complex"/>
    <property type="evidence" value="ECO:0007669"/>
    <property type="project" value="TreeGrafter"/>
</dbReference>